<dbReference type="AlphaFoldDB" id="A0A653CVA5"/>
<keyword evidence="1" id="KW-0812">Transmembrane</keyword>
<sequence>MTTLLRSFSHLSPFVTQKVVIKIKNMTNYIVEFWMDHESKITQKFVNTDFSHQTGSQFMMSHFFCIGACMGIYYMNIRFLSAPFINFTYMVHR</sequence>
<reference evidence="2 3" key="1">
    <citation type="submission" date="2019-01" db="EMBL/GenBank/DDBJ databases">
        <authorList>
            <person name="Sayadi A."/>
        </authorList>
    </citation>
    <scope>NUCLEOTIDE SEQUENCE [LARGE SCALE GENOMIC DNA]</scope>
</reference>
<feature type="transmembrane region" description="Helical" evidence="1">
    <location>
        <begin position="58"/>
        <end position="75"/>
    </location>
</feature>
<dbReference type="Proteomes" id="UP000410492">
    <property type="component" value="Unassembled WGS sequence"/>
</dbReference>
<protein>
    <submittedName>
        <fullName evidence="2">Uncharacterized protein</fullName>
    </submittedName>
</protein>
<keyword evidence="1" id="KW-0472">Membrane</keyword>
<keyword evidence="3" id="KW-1185">Reference proteome</keyword>
<proteinExistence type="predicted"/>
<evidence type="ECO:0000313" key="2">
    <source>
        <dbReference type="EMBL" id="VEN51619.1"/>
    </source>
</evidence>
<name>A0A653CVA5_CALMS</name>
<accession>A0A653CVA5</accession>
<evidence type="ECO:0000256" key="1">
    <source>
        <dbReference type="SAM" id="Phobius"/>
    </source>
</evidence>
<keyword evidence="1" id="KW-1133">Transmembrane helix</keyword>
<dbReference type="EMBL" id="CAACVG010008950">
    <property type="protein sequence ID" value="VEN51619.1"/>
    <property type="molecule type" value="Genomic_DNA"/>
</dbReference>
<organism evidence="2 3">
    <name type="scientific">Callosobruchus maculatus</name>
    <name type="common">Southern cowpea weevil</name>
    <name type="synonym">Pulse bruchid</name>
    <dbReference type="NCBI Taxonomy" id="64391"/>
    <lineage>
        <taxon>Eukaryota</taxon>
        <taxon>Metazoa</taxon>
        <taxon>Ecdysozoa</taxon>
        <taxon>Arthropoda</taxon>
        <taxon>Hexapoda</taxon>
        <taxon>Insecta</taxon>
        <taxon>Pterygota</taxon>
        <taxon>Neoptera</taxon>
        <taxon>Endopterygota</taxon>
        <taxon>Coleoptera</taxon>
        <taxon>Polyphaga</taxon>
        <taxon>Cucujiformia</taxon>
        <taxon>Chrysomeloidea</taxon>
        <taxon>Chrysomelidae</taxon>
        <taxon>Bruchinae</taxon>
        <taxon>Bruchini</taxon>
        <taxon>Callosobruchus</taxon>
    </lineage>
</organism>
<gene>
    <name evidence="2" type="ORF">CALMAC_LOCUS12013</name>
</gene>
<evidence type="ECO:0000313" key="3">
    <source>
        <dbReference type="Proteomes" id="UP000410492"/>
    </source>
</evidence>